<keyword evidence="1" id="KW-0812">Transmembrane</keyword>
<organism evidence="2 3">
    <name type="scientific">Alkalicoccobacillus gibsonii</name>
    <dbReference type="NCBI Taxonomy" id="79881"/>
    <lineage>
        <taxon>Bacteria</taxon>
        <taxon>Bacillati</taxon>
        <taxon>Bacillota</taxon>
        <taxon>Bacilli</taxon>
        <taxon>Bacillales</taxon>
        <taxon>Bacillaceae</taxon>
        <taxon>Alkalicoccobacillus</taxon>
    </lineage>
</organism>
<dbReference type="Proteomes" id="UP001418796">
    <property type="component" value="Unassembled WGS sequence"/>
</dbReference>
<protein>
    <recommendedName>
        <fullName evidence="4">DUF4083 domain-containing protein</fullName>
    </recommendedName>
</protein>
<evidence type="ECO:0000313" key="2">
    <source>
        <dbReference type="EMBL" id="MEN0645567.1"/>
    </source>
</evidence>
<accession>A0ABU9VNT2</accession>
<keyword evidence="1" id="KW-0472">Membrane</keyword>
<gene>
    <name evidence="2" type="ORF">MKY91_20590</name>
</gene>
<evidence type="ECO:0000256" key="1">
    <source>
        <dbReference type="SAM" id="Phobius"/>
    </source>
</evidence>
<sequence length="77" mass="9059">MDETLMLLLMLLYLFIAIILGIVIIFFQIKVSRFIFQTSKAMKKEALQTENDCERLVRKVKSNQKKVTVYIEESTNK</sequence>
<dbReference type="RefSeq" id="WP_343132234.1">
    <property type="nucleotide sequence ID" value="NZ_JBCITK010000002.1"/>
</dbReference>
<keyword evidence="3" id="KW-1185">Reference proteome</keyword>
<evidence type="ECO:0008006" key="4">
    <source>
        <dbReference type="Google" id="ProtNLM"/>
    </source>
</evidence>
<dbReference type="EMBL" id="JBCITK010000002">
    <property type="protein sequence ID" value="MEN0645567.1"/>
    <property type="molecule type" value="Genomic_DNA"/>
</dbReference>
<evidence type="ECO:0000313" key="3">
    <source>
        <dbReference type="Proteomes" id="UP001418796"/>
    </source>
</evidence>
<comment type="caution">
    <text evidence="2">The sequence shown here is derived from an EMBL/GenBank/DDBJ whole genome shotgun (WGS) entry which is preliminary data.</text>
</comment>
<reference evidence="2 3" key="1">
    <citation type="submission" date="2024-03" db="EMBL/GenBank/DDBJ databases">
        <title>Bacilli Hybrid Assemblies.</title>
        <authorList>
            <person name="Kovac J."/>
        </authorList>
    </citation>
    <scope>NUCLEOTIDE SEQUENCE [LARGE SCALE GENOMIC DNA]</scope>
    <source>
        <strain evidence="2 3">FSL R7-0666</strain>
    </source>
</reference>
<name>A0ABU9VNT2_9BACI</name>
<feature type="transmembrane region" description="Helical" evidence="1">
    <location>
        <begin position="6"/>
        <end position="27"/>
    </location>
</feature>
<keyword evidence="1" id="KW-1133">Transmembrane helix</keyword>
<proteinExistence type="predicted"/>